<sequence length="125" mass="13964">MALGMSQEKLGAALQLTFQQIQKYERGVNRVGASRLYDLCRIFDVGPDYFFEGLTDFEAKPRLRPSRGPADLSFTVAEEQVGLTDEPEPLPADQAELLAYFSRIIDPEVRRRVLDLVKSISATAA</sequence>
<dbReference type="GO" id="GO:0003677">
    <property type="term" value="F:DNA binding"/>
    <property type="evidence" value="ECO:0007669"/>
    <property type="project" value="InterPro"/>
</dbReference>
<feature type="domain" description="HTH cro/C1-type" evidence="1">
    <location>
        <begin position="2"/>
        <end position="50"/>
    </location>
</feature>
<proteinExistence type="predicted"/>
<dbReference type="Gene3D" id="1.10.260.40">
    <property type="entry name" value="lambda repressor-like DNA-binding domains"/>
    <property type="match status" value="1"/>
</dbReference>
<evidence type="ECO:0000313" key="2">
    <source>
        <dbReference type="EMBL" id="MCB8879161.1"/>
    </source>
</evidence>
<dbReference type="Pfam" id="PF01381">
    <property type="entry name" value="HTH_3"/>
    <property type="match status" value="1"/>
</dbReference>
<gene>
    <name evidence="2" type="ORF">ACELLULO517_02860</name>
</gene>
<dbReference type="SMART" id="SM00530">
    <property type="entry name" value="HTH_XRE"/>
    <property type="match status" value="1"/>
</dbReference>
<evidence type="ECO:0000313" key="3">
    <source>
        <dbReference type="Proteomes" id="UP000721844"/>
    </source>
</evidence>
<organism evidence="2 3">
    <name type="scientific">Acidisoma cellulosilyticum</name>
    <dbReference type="NCBI Taxonomy" id="2802395"/>
    <lineage>
        <taxon>Bacteria</taxon>
        <taxon>Pseudomonadati</taxon>
        <taxon>Pseudomonadota</taxon>
        <taxon>Alphaproteobacteria</taxon>
        <taxon>Acetobacterales</taxon>
        <taxon>Acidocellaceae</taxon>
        <taxon>Acidisoma</taxon>
    </lineage>
</organism>
<keyword evidence="3" id="KW-1185">Reference proteome</keyword>
<protein>
    <submittedName>
        <fullName evidence="2">Helix-turn-helix transcriptional regulator</fullName>
    </submittedName>
</protein>
<dbReference type="EMBL" id="JAESVA010000001">
    <property type="protein sequence ID" value="MCB8879161.1"/>
    <property type="molecule type" value="Genomic_DNA"/>
</dbReference>
<dbReference type="InterPro" id="IPR001387">
    <property type="entry name" value="Cro/C1-type_HTH"/>
</dbReference>
<dbReference type="AlphaFoldDB" id="A0A963YYG7"/>
<dbReference type="SUPFAM" id="SSF47413">
    <property type="entry name" value="lambda repressor-like DNA-binding domains"/>
    <property type="match status" value="1"/>
</dbReference>
<name>A0A963YYG7_9PROT</name>
<reference evidence="2 3" key="1">
    <citation type="journal article" date="2021" name="Microorganisms">
        <title>Acidisoma silvae sp. nov. and Acidisomacellulosilytica sp. nov., Two Acidophilic Bacteria Isolated from Decaying Wood, Hydrolyzing Cellulose and Producing Poly-3-hydroxybutyrate.</title>
        <authorList>
            <person name="Mieszkin S."/>
            <person name="Pouder E."/>
            <person name="Uroz S."/>
            <person name="Simon-Colin C."/>
            <person name="Alain K."/>
        </authorList>
    </citation>
    <scope>NUCLEOTIDE SEQUENCE [LARGE SCALE GENOMIC DNA]</scope>
    <source>
        <strain evidence="2 3">HW T5.17</strain>
    </source>
</reference>
<dbReference type="InterPro" id="IPR010982">
    <property type="entry name" value="Lambda_DNA-bd_dom_sf"/>
</dbReference>
<dbReference type="Proteomes" id="UP000721844">
    <property type="component" value="Unassembled WGS sequence"/>
</dbReference>
<dbReference type="PROSITE" id="PS50943">
    <property type="entry name" value="HTH_CROC1"/>
    <property type="match status" value="1"/>
</dbReference>
<dbReference type="CDD" id="cd00093">
    <property type="entry name" value="HTH_XRE"/>
    <property type="match status" value="1"/>
</dbReference>
<comment type="caution">
    <text evidence="2">The sequence shown here is derived from an EMBL/GenBank/DDBJ whole genome shotgun (WGS) entry which is preliminary data.</text>
</comment>
<accession>A0A963YYG7</accession>
<evidence type="ECO:0000259" key="1">
    <source>
        <dbReference type="PROSITE" id="PS50943"/>
    </source>
</evidence>